<organism evidence="3 4">
    <name type="scientific">Pseudomaricurvus hydrocarbonicus</name>
    <dbReference type="NCBI Taxonomy" id="1470433"/>
    <lineage>
        <taxon>Bacteria</taxon>
        <taxon>Pseudomonadati</taxon>
        <taxon>Pseudomonadota</taxon>
        <taxon>Gammaproteobacteria</taxon>
        <taxon>Cellvibrionales</taxon>
        <taxon>Cellvibrionaceae</taxon>
        <taxon>Pseudomaricurvus</taxon>
    </lineage>
</organism>
<dbReference type="GO" id="GO:0016491">
    <property type="term" value="F:oxidoreductase activity"/>
    <property type="evidence" value="ECO:0007669"/>
    <property type="project" value="UniProtKB-KW"/>
</dbReference>
<evidence type="ECO:0000259" key="2">
    <source>
        <dbReference type="Pfam" id="PF01266"/>
    </source>
</evidence>
<evidence type="ECO:0000256" key="1">
    <source>
        <dbReference type="ARBA" id="ARBA00023002"/>
    </source>
</evidence>
<dbReference type="PANTHER" id="PTHR13847:SF281">
    <property type="entry name" value="FAD DEPENDENT OXIDOREDUCTASE DOMAIN-CONTAINING PROTEIN"/>
    <property type="match status" value="1"/>
</dbReference>
<name>A0A9E5MP93_9GAMM</name>
<dbReference type="AlphaFoldDB" id="A0A9E5MP93"/>
<proteinExistence type="predicted"/>
<sequence length="434" mass="48058">MLGLNTPQNTREHTQSYYAATANWQTDYPTLAANIEADVAIVGGGFTGVNTALELAERGYSVVLLEANRISWGATGRNGGQVIGGIGHSLEQFEKTIGKDGVRAIYDMGVECCDIIRERVAKYQIDCDLTWGYCDVALKPRHMREFEAEKAYQERMGYPHTLEMLDKQQLQSQVRSDLYLGGMLNRTGNGHCHVLNLCIGEARAAEQLGVRIFEHSRVTKVVQGDQPAVFTDQGSVRAKHLVLGGNAYLGNLVPKISAKVLPSNSSVITTEPLTDEQVAAIMPGNRAVCDPRTALDYFRLTGDKRLLFGGLSNYTGREPKDLFGVMRQKMLKVFPSLEDVKLEHGWSGQMGIGMNRMPQLGRLKGNVYYIQAYSGHGVAPTHMMGRITAQMIAGQAERFDVFAKIKHWSFPGGRMLRTPSFALGMLYYKLLDEL</sequence>
<dbReference type="SUPFAM" id="SSF51905">
    <property type="entry name" value="FAD/NAD(P)-binding domain"/>
    <property type="match status" value="1"/>
</dbReference>
<dbReference type="Pfam" id="PF01266">
    <property type="entry name" value="DAO"/>
    <property type="match status" value="1"/>
</dbReference>
<keyword evidence="4" id="KW-1185">Reference proteome</keyword>
<dbReference type="Proteomes" id="UP000787472">
    <property type="component" value="Unassembled WGS sequence"/>
</dbReference>
<dbReference type="Gene3D" id="3.30.9.10">
    <property type="entry name" value="D-Amino Acid Oxidase, subunit A, domain 2"/>
    <property type="match status" value="1"/>
</dbReference>
<keyword evidence="1" id="KW-0560">Oxidoreductase</keyword>
<dbReference type="PANTHER" id="PTHR13847">
    <property type="entry name" value="SARCOSINE DEHYDROGENASE-RELATED"/>
    <property type="match status" value="1"/>
</dbReference>
<evidence type="ECO:0000313" key="3">
    <source>
        <dbReference type="EMBL" id="NHO67910.1"/>
    </source>
</evidence>
<feature type="domain" description="FAD dependent oxidoreductase" evidence="2">
    <location>
        <begin position="38"/>
        <end position="391"/>
    </location>
</feature>
<dbReference type="GO" id="GO:0005737">
    <property type="term" value="C:cytoplasm"/>
    <property type="evidence" value="ECO:0007669"/>
    <property type="project" value="TreeGrafter"/>
</dbReference>
<evidence type="ECO:0000313" key="4">
    <source>
        <dbReference type="Proteomes" id="UP000787472"/>
    </source>
</evidence>
<dbReference type="EMBL" id="JAAONZ010000021">
    <property type="protein sequence ID" value="NHO67910.1"/>
    <property type="molecule type" value="Genomic_DNA"/>
</dbReference>
<dbReference type="RefSeq" id="WP_167191400.1">
    <property type="nucleotide sequence ID" value="NZ_JAAONZ010000021.1"/>
</dbReference>
<protein>
    <submittedName>
        <fullName evidence="3">FAD-binding oxidoreductase</fullName>
    </submittedName>
</protein>
<comment type="caution">
    <text evidence="3">The sequence shown here is derived from an EMBL/GenBank/DDBJ whole genome shotgun (WGS) entry which is preliminary data.</text>
</comment>
<reference evidence="3" key="1">
    <citation type="submission" date="2020-03" db="EMBL/GenBank/DDBJ databases">
        <authorList>
            <person name="Guo F."/>
        </authorList>
    </citation>
    <scope>NUCLEOTIDE SEQUENCE</scope>
    <source>
        <strain evidence="3">JCM 30134</strain>
    </source>
</reference>
<accession>A0A9E5MP93</accession>
<dbReference type="InterPro" id="IPR036188">
    <property type="entry name" value="FAD/NAD-bd_sf"/>
</dbReference>
<dbReference type="Gene3D" id="3.50.50.60">
    <property type="entry name" value="FAD/NAD(P)-binding domain"/>
    <property type="match status" value="1"/>
</dbReference>
<dbReference type="InterPro" id="IPR006076">
    <property type="entry name" value="FAD-dep_OxRdtase"/>
</dbReference>
<gene>
    <name evidence="3" type="ORF">G8770_20375</name>
</gene>